<dbReference type="OrthoDB" id="5420527at2"/>
<comment type="similarity">
    <text evidence="1">Belongs to the universal stress protein A family.</text>
</comment>
<dbReference type="PANTHER" id="PTHR46268">
    <property type="entry name" value="STRESS RESPONSE PROTEIN NHAX"/>
    <property type="match status" value="1"/>
</dbReference>
<dbReference type="CDD" id="cd00293">
    <property type="entry name" value="USP-like"/>
    <property type="match status" value="1"/>
</dbReference>
<name>A0A1M5XRM1_9BACT</name>
<evidence type="ECO:0000259" key="2">
    <source>
        <dbReference type="Pfam" id="PF00582"/>
    </source>
</evidence>
<evidence type="ECO:0000313" key="4">
    <source>
        <dbReference type="Proteomes" id="UP000184139"/>
    </source>
</evidence>
<feature type="domain" description="UspA" evidence="2">
    <location>
        <begin position="3"/>
        <end position="163"/>
    </location>
</feature>
<dbReference type="RefSeq" id="WP_073377680.1">
    <property type="nucleotide sequence ID" value="NZ_FQXS01000022.1"/>
</dbReference>
<reference evidence="3 4" key="1">
    <citation type="submission" date="2016-11" db="EMBL/GenBank/DDBJ databases">
        <authorList>
            <person name="Jaros S."/>
            <person name="Januszkiewicz K."/>
            <person name="Wedrychowicz H."/>
        </authorList>
    </citation>
    <scope>NUCLEOTIDE SEQUENCE [LARGE SCALE GENOMIC DNA]</scope>
    <source>
        <strain evidence="3 4">DSM 9705</strain>
    </source>
</reference>
<dbReference type="InterPro" id="IPR006016">
    <property type="entry name" value="UspA"/>
</dbReference>
<gene>
    <name evidence="3" type="ORF">SAMN02745124_03285</name>
</gene>
<dbReference type="PANTHER" id="PTHR46268:SF6">
    <property type="entry name" value="UNIVERSAL STRESS PROTEIN UP12"/>
    <property type="match status" value="1"/>
</dbReference>
<evidence type="ECO:0000256" key="1">
    <source>
        <dbReference type="ARBA" id="ARBA00008791"/>
    </source>
</evidence>
<dbReference type="AlphaFoldDB" id="A0A1M5XRM1"/>
<dbReference type="PRINTS" id="PR01438">
    <property type="entry name" value="UNVRSLSTRESS"/>
</dbReference>
<dbReference type="Gene3D" id="3.40.50.620">
    <property type="entry name" value="HUPs"/>
    <property type="match status" value="1"/>
</dbReference>
<dbReference type="STRING" id="1121409.SAMN02745124_03285"/>
<protein>
    <submittedName>
        <fullName evidence="3">Nucleotide-binding universal stress protein, UspA family</fullName>
    </submittedName>
</protein>
<dbReference type="SUPFAM" id="SSF52402">
    <property type="entry name" value="Adenine nucleotide alpha hydrolases-like"/>
    <property type="match status" value="1"/>
</dbReference>
<dbReference type="InterPro" id="IPR014729">
    <property type="entry name" value="Rossmann-like_a/b/a_fold"/>
</dbReference>
<organism evidence="3 4">
    <name type="scientific">Desulfofustis glycolicus DSM 9705</name>
    <dbReference type="NCBI Taxonomy" id="1121409"/>
    <lineage>
        <taxon>Bacteria</taxon>
        <taxon>Pseudomonadati</taxon>
        <taxon>Thermodesulfobacteriota</taxon>
        <taxon>Desulfobulbia</taxon>
        <taxon>Desulfobulbales</taxon>
        <taxon>Desulfocapsaceae</taxon>
        <taxon>Desulfofustis</taxon>
    </lineage>
</organism>
<accession>A0A1M5XRM1</accession>
<dbReference type="Pfam" id="PF00582">
    <property type="entry name" value="Usp"/>
    <property type="match status" value="1"/>
</dbReference>
<evidence type="ECO:0000313" key="3">
    <source>
        <dbReference type="EMBL" id="SHI02312.1"/>
    </source>
</evidence>
<keyword evidence="4" id="KW-1185">Reference proteome</keyword>
<proteinExistence type="inferred from homology"/>
<dbReference type="Proteomes" id="UP000184139">
    <property type="component" value="Unassembled WGS sequence"/>
</dbReference>
<sequence length="164" mass="18204">MDFKKILVAVDGSENSARAVSYTGDMVGDGSAKQIMLLCIERFPDRDLFPDEESWKQRCVAHREELQQFLGEARATLTAKGVHDSRISERYVVSCSSPFADRSTARCSFGTSIAQEILAVLKEERFGTVVVGRRGVSKAEEFLFGSVSNKIIHHAKDCTIWVVA</sequence>
<dbReference type="EMBL" id="FQXS01000022">
    <property type="protein sequence ID" value="SHI02312.1"/>
    <property type="molecule type" value="Genomic_DNA"/>
</dbReference>
<dbReference type="InterPro" id="IPR006015">
    <property type="entry name" value="Universal_stress_UspA"/>
</dbReference>